<evidence type="ECO:0000313" key="2">
    <source>
        <dbReference type="Proteomes" id="UP000796761"/>
    </source>
</evidence>
<feature type="non-terminal residue" evidence="1">
    <location>
        <position position="49"/>
    </location>
</feature>
<sequence length="49" mass="5740">TRIQILISGFKIGRGLWMADSEKKCCFKRKLFKFSAKSEYLCYLTELTS</sequence>
<accession>A0A8K1G029</accession>
<protein>
    <submittedName>
        <fullName evidence="1">Uncharacterized protein</fullName>
    </submittedName>
</protein>
<organism evidence="1 2">
    <name type="scientific">Zosterops borbonicus</name>
    <dbReference type="NCBI Taxonomy" id="364589"/>
    <lineage>
        <taxon>Eukaryota</taxon>
        <taxon>Metazoa</taxon>
        <taxon>Chordata</taxon>
        <taxon>Craniata</taxon>
        <taxon>Vertebrata</taxon>
        <taxon>Euteleostomi</taxon>
        <taxon>Archelosauria</taxon>
        <taxon>Archosauria</taxon>
        <taxon>Dinosauria</taxon>
        <taxon>Saurischia</taxon>
        <taxon>Theropoda</taxon>
        <taxon>Coelurosauria</taxon>
        <taxon>Aves</taxon>
        <taxon>Neognathae</taxon>
        <taxon>Neoaves</taxon>
        <taxon>Telluraves</taxon>
        <taxon>Australaves</taxon>
        <taxon>Passeriformes</taxon>
        <taxon>Sylvioidea</taxon>
        <taxon>Zosteropidae</taxon>
        <taxon>Zosterops</taxon>
    </lineage>
</organism>
<evidence type="ECO:0000313" key="1">
    <source>
        <dbReference type="EMBL" id="TRZ09236.1"/>
    </source>
</evidence>
<dbReference type="Proteomes" id="UP000796761">
    <property type="component" value="Unassembled WGS sequence"/>
</dbReference>
<name>A0A8K1G029_9PASS</name>
<proteinExistence type="predicted"/>
<dbReference type="EMBL" id="SWJQ01001126">
    <property type="protein sequence ID" value="TRZ09236.1"/>
    <property type="molecule type" value="Genomic_DNA"/>
</dbReference>
<comment type="caution">
    <text evidence="1">The sequence shown here is derived from an EMBL/GenBank/DDBJ whole genome shotgun (WGS) entry which is preliminary data.</text>
</comment>
<feature type="non-terminal residue" evidence="1">
    <location>
        <position position="1"/>
    </location>
</feature>
<dbReference type="AlphaFoldDB" id="A0A8K1G029"/>
<gene>
    <name evidence="1" type="ORF">HGM15179_017872</name>
</gene>
<reference evidence="1" key="1">
    <citation type="submission" date="2019-04" db="EMBL/GenBank/DDBJ databases">
        <title>Genome assembly of Zosterops borbonicus 15179.</title>
        <authorList>
            <person name="Leroy T."/>
            <person name="Anselmetti Y."/>
            <person name="Tilak M.-K."/>
            <person name="Nabholz B."/>
        </authorList>
    </citation>
    <scope>NUCLEOTIDE SEQUENCE</scope>
    <source>
        <strain evidence="1">HGM_15179</strain>
        <tissue evidence="1">Muscle</tissue>
    </source>
</reference>
<keyword evidence="2" id="KW-1185">Reference proteome</keyword>